<dbReference type="SMART" id="SM00387">
    <property type="entry name" value="HATPase_c"/>
    <property type="match status" value="1"/>
</dbReference>
<feature type="region of interest" description="Disordered" evidence="6">
    <location>
        <begin position="639"/>
        <end position="719"/>
    </location>
</feature>
<evidence type="ECO:0000259" key="8">
    <source>
        <dbReference type="SMART" id="SM00387"/>
    </source>
</evidence>
<protein>
    <recommendedName>
        <fullName evidence="2">histidine kinase</fullName>
        <ecNumber evidence="2">2.7.13.3</ecNumber>
    </recommendedName>
</protein>
<dbReference type="RefSeq" id="WP_343931718.1">
    <property type="nucleotide sequence ID" value="NZ_BAAABU010000001.1"/>
</dbReference>
<reference evidence="9 10" key="1">
    <citation type="journal article" date="2019" name="Int. J. Syst. Evol. Microbiol.">
        <title>The Global Catalogue of Microorganisms (GCM) 10K type strain sequencing project: providing services to taxonomists for standard genome sequencing and annotation.</title>
        <authorList>
            <consortium name="The Broad Institute Genomics Platform"/>
            <consortium name="The Broad Institute Genome Sequencing Center for Infectious Disease"/>
            <person name="Wu L."/>
            <person name="Ma J."/>
        </authorList>
    </citation>
    <scope>NUCLEOTIDE SEQUENCE [LARGE SCALE GENOMIC DNA]</scope>
    <source>
        <strain evidence="9 10">JCM 3380</strain>
    </source>
</reference>
<comment type="catalytic activity">
    <reaction evidence="1">
        <text>ATP + protein L-histidine = ADP + protein N-phospho-L-histidine.</text>
        <dbReference type="EC" id="2.7.13.3"/>
    </reaction>
</comment>
<keyword evidence="3" id="KW-0597">Phosphoprotein</keyword>
<feature type="compositionally biased region" description="Polar residues" evidence="6">
    <location>
        <begin position="671"/>
        <end position="681"/>
    </location>
</feature>
<dbReference type="PANTHER" id="PTHR45436">
    <property type="entry name" value="SENSOR HISTIDINE KINASE YKOH"/>
    <property type="match status" value="1"/>
</dbReference>
<dbReference type="InterPro" id="IPR050428">
    <property type="entry name" value="TCS_sensor_his_kinase"/>
</dbReference>
<keyword evidence="7" id="KW-0812">Transmembrane</keyword>
<keyword evidence="4" id="KW-0808">Transferase</keyword>
<keyword evidence="7" id="KW-0472">Membrane</keyword>
<dbReference type="Proteomes" id="UP001500416">
    <property type="component" value="Unassembled WGS sequence"/>
</dbReference>
<proteinExistence type="predicted"/>
<dbReference type="SUPFAM" id="SSF55874">
    <property type="entry name" value="ATPase domain of HSP90 chaperone/DNA topoisomerase II/histidine kinase"/>
    <property type="match status" value="1"/>
</dbReference>
<keyword evidence="10" id="KW-1185">Reference proteome</keyword>
<feature type="transmembrane region" description="Helical" evidence="7">
    <location>
        <begin position="309"/>
        <end position="333"/>
    </location>
</feature>
<feature type="domain" description="Histidine kinase/HSP90-like ATPase" evidence="8">
    <location>
        <begin position="518"/>
        <end position="631"/>
    </location>
</feature>
<feature type="compositionally biased region" description="Low complexity" evidence="6">
    <location>
        <begin position="685"/>
        <end position="710"/>
    </location>
</feature>
<keyword evidence="7" id="KW-1133">Transmembrane helix</keyword>
<comment type="caution">
    <text evidence="9">The sequence shown here is derived from an EMBL/GenBank/DDBJ whole genome shotgun (WGS) entry which is preliminary data.</text>
</comment>
<name>A0ABN0T120_9PSEU</name>
<evidence type="ECO:0000256" key="6">
    <source>
        <dbReference type="SAM" id="MobiDB-lite"/>
    </source>
</evidence>
<keyword evidence="9" id="KW-0067">ATP-binding</keyword>
<evidence type="ECO:0000313" key="9">
    <source>
        <dbReference type="EMBL" id="GAA0208845.1"/>
    </source>
</evidence>
<dbReference type="Gene3D" id="6.10.340.10">
    <property type="match status" value="1"/>
</dbReference>
<gene>
    <name evidence="9" type="ORF">GCM10010492_03100</name>
</gene>
<keyword evidence="9" id="KW-0547">Nucleotide-binding</keyword>
<dbReference type="Pfam" id="PF08376">
    <property type="entry name" value="NIT"/>
    <property type="match status" value="1"/>
</dbReference>
<evidence type="ECO:0000313" key="10">
    <source>
        <dbReference type="Proteomes" id="UP001500416"/>
    </source>
</evidence>
<sequence length="734" mass="79661">MRTPKRLRGSGTIQSRVLAIALIPSIAIMVVGVVLSAYLAYQGISTRNFADNVRSSLGPSSRVIQAVQEERRLTTIQLNDPGADRKRLAEQRGAVDTALVELSATVERLAEDAPDELRKPLQLLGDASRDLPQMRQRADFGAVTPGQVYDFYGDLIDFVGLGVQGIARSATDGEVAFEQTISSELLRSVEAQARSHVLVERAMTRGLDEKEYHELAHQMGTYHELIETIVPRLTDQERTDYTNLKGTDDWKTLVAGDDRIMAKGPGKHAPDFDVEAWENANKTVSENLLKLYAAHSTYAADLGTSRGGAVLTASLTAGGVILLLAVAAMLIALRQSRSLIRRLTTLRKDTLEVAEHKLPDVVARIGRGERVDVEAELPHFDHGDDEIGEVARAFEKAQRFAVSAAAEEAETRQGVRSVFLNMAHRNQVMVHKQLQVLDKAERSEEDPDQLALLFQLDHLATRSRRNAESLIILGGKRPGRQWRNPVPLLDVVRGAVSETEHYSRVDTGALPEVKLAGAVVADVIHLLAELVDNATAFSPPETHVDIVATRVGRGVVIEIEDQGQGIQEERLAELNRRLSSPPDFGVMALTGETRIGLFVVGQLANRNGIKVALRESIYGGVQAVVLLPNDLIAEENPVTPAEETATLTPVSTAPPPRRAPLDRRTPGESLATRTSGESLATRTPGESLGSLSGSLPMAERAAEPASFAEPAPERSRTGFAAFQQGVQQARGEGS</sequence>
<dbReference type="InterPro" id="IPR013587">
    <property type="entry name" value="Nitrate/nitrite_sensing"/>
</dbReference>
<dbReference type="Gene3D" id="3.30.565.10">
    <property type="entry name" value="Histidine kinase-like ATPase, C-terminal domain"/>
    <property type="match status" value="1"/>
</dbReference>
<dbReference type="Pfam" id="PF02518">
    <property type="entry name" value="HATPase_c"/>
    <property type="match status" value="1"/>
</dbReference>
<evidence type="ECO:0000256" key="5">
    <source>
        <dbReference type="ARBA" id="ARBA00022777"/>
    </source>
</evidence>
<evidence type="ECO:0000256" key="1">
    <source>
        <dbReference type="ARBA" id="ARBA00000085"/>
    </source>
</evidence>
<dbReference type="GO" id="GO:0005524">
    <property type="term" value="F:ATP binding"/>
    <property type="evidence" value="ECO:0007669"/>
    <property type="project" value="UniProtKB-KW"/>
</dbReference>
<dbReference type="InterPro" id="IPR003594">
    <property type="entry name" value="HATPase_dom"/>
</dbReference>
<organism evidence="9 10">
    <name type="scientific">Saccharothrix mutabilis subsp. mutabilis</name>
    <dbReference type="NCBI Taxonomy" id="66855"/>
    <lineage>
        <taxon>Bacteria</taxon>
        <taxon>Bacillati</taxon>
        <taxon>Actinomycetota</taxon>
        <taxon>Actinomycetes</taxon>
        <taxon>Pseudonocardiales</taxon>
        <taxon>Pseudonocardiaceae</taxon>
        <taxon>Saccharothrix</taxon>
    </lineage>
</organism>
<evidence type="ECO:0000256" key="4">
    <source>
        <dbReference type="ARBA" id="ARBA00022679"/>
    </source>
</evidence>
<dbReference type="EC" id="2.7.13.3" evidence="2"/>
<accession>A0ABN0T120</accession>
<keyword evidence="5" id="KW-0418">Kinase</keyword>
<dbReference type="EMBL" id="BAAABU010000001">
    <property type="protein sequence ID" value="GAA0208845.1"/>
    <property type="molecule type" value="Genomic_DNA"/>
</dbReference>
<evidence type="ECO:0000256" key="7">
    <source>
        <dbReference type="SAM" id="Phobius"/>
    </source>
</evidence>
<evidence type="ECO:0000256" key="2">
    <source>
        <dbReference type="ARBA" id="ARBA00012438"/>
    </source>
</evidence>
<feature type="transmembrane region" description="Helical" evidence="7">
    <location>
        <begin position="20"/>
        <end position="41"/>
    </location>
</feature>
<dbReference type="PANTHER" id="PTHR45436:SF5">
    <property type="entry name" value="SENSOR HISTIDINE KINASE TRCS"/>
    <property type="match status" value="1"/>
</dbReference>
<evidence type="ECO:0000256" key="3">
    <source>
        <dbReference type="ARBA" id="ARBA00022553"/>
    </source>
</evidence>
<dbReference type="InterPro" id="IPR036890">
    <property type="entry name" value="HATPase_C_sf"/>
</dbReference>